<evidence type="ECO:0000259" key="2">
    <source>
        <dbReference type="PROSITE" id="PS50206"/>
    </source>
</evidence>
<dbReference type="Pfam" id="PF00581">
    <property type="entry name" value="Rhodanese"/>
    <property type="match status" value="1"/>
</dbReference>
<dbReference type="GO" id="GO:0002098">
    <property type="term" value="P:tRNA wobble uridine modification"/>
    <property type="evidence" value="ECO:0007669"/>
    <property type="project" value="InterPro"/>
</dbReference>
<dbReference type="NCBIfam" id="TIGR03167">
    <property type="entry name" value="tRNA_sel_U_synt"/>
    <property type="match status" value="1"/>
</dbReference>
<evidence type="ECO:0000313" key="4">
    <source>
        <dbReference type="Proteomes" id="UP000192907"/>
    </source>
</evidence>
<dbReference type="InterPro" id="IPR027417">
    <property type="entry name" value="P-loop_NTPase"/>
</dbReference>
<dbReference type="NCBIfam" id="NF008750">
    <property type="entry name" value="PRK11784.1-2"/>
    <property type="match status" value="1"/>
</dbReference>
<organism evidence="3 4">
    <name type="scientific">Pseudobacteriovorax antillogorgiicola</name>
    <dbReference type="NCBI Taxonomy" id="1513793"/>
    <lineage>
        <taxon>Bacteria</taxon>
        <taxon>Pseudomonadati</taxon>
        <taxon>Bdellovibrionota</taxon>
        <taxon>Oligoflexia</taxon>
        <taxon>Oligoflexales</taxon>
        <taxon>Pseudobacteriovoracaceae</taxon>
        <taxon>Pseudobacteriovorax</taxon>
    </lineage>
</organism>
<feature type="domain" description="Rhodanese" evidence="2">
    <location>
        <begin position="28"/>
        <end position="149"/>
    </location>
</feature>
<sequence length="359" mass="40851">MKSATMEPATFSTKTPSKTDLRYFAEDYPRDLPIVDLRSPREFALGHIPGAINLPLFDDDERHQVGWTYKQVSKVDAVQLGLELLAQKMDHFLDELLAHERGRGLVLHCWRGGMRSQSVASLMRSLGCQASVLEGGYKQYRRDVLAQIECLAGVPFLVLMGRTGVGKTELLQRSGVPYMDFEAYAHHRGSAFGDLNQAGPVPTQQNFENQIAEAARDKHDCGFCLVEIESYFAHLNVPNVLRKKMLTSPVVILSRDRAQRIEHILEDYIPRLTDDMGEQIKERIQEGLAKHFRPSLIAELMQEVDQQNLAKVVGTLLDIRYDPLYDKKLVKHRERVIAEFDVSNGYQDAIHFVQQYKGR</sequence>
<evidence type="ECO:0000256" key="1">
    <source>
        <dbReference type="ARBA" id="ARBA00023266"/>
    </source>
</evidence>
<keyword evidence="4" id="KW-1185">Reference proteome</keyword>
<dbReference type="Pfam" id="PF26341">
    <property type="entry name" value="AAA_SelU"/>
    <property type="match status" value="1"/>
</dbReference>
<gene>
    <name evidence="3" type="ORF">SAMN06296036_101116</name>
</gene>
<protein>
    <submittedName>
        <fullName evidence="3">tRNA 2-selenouridine synthase</fullName>
    </submittedName>
</protein>
<dbReference type="InterPro" id="IPR001763">
    <property type="entry name" value="Rhodanese-like_dom"/>
</dbReference>
<dbReference type="GO" id="GO:0043828">
    <property type="term" value="F:tRNA 2-selenouridine synthase activity"/>
    <property type="evidence" value="ECO:0007669"/>
    <property type="project" value="InterPro"/>
</dbReference>
<dbReference type="InterPro" id="IPR058840">
    <property type="entry name" value="AAA_SelU"/>
</dbReference>
<dbReference type="SUPFAM" id="SSF52821">
    <property type="entry name" value="Rhodanese/Cell cycle control phosphatase"/>
    <property type="match status" value="1"/>
</dbReference>
<evidence type="ECO:0000313" key="3">
    <source>
        <dbReference type="EMBL" id="SME88176.1"/>
    </source>
</evidence>
<dbReference type="Proteomes" id="UP000192907">
    <property type="component" value="Unassembled WGS sequence"/>
</dbReference>
<dbReference type="PANTHER" id="PTHR30401">
    <property type="entry name" value="TRNA 2-SELENOURIDINE SYNTHASE"/>
    <property type="match status" value="1"/>
</dbReference>
<accession>A0A1Y6B3Z0</accession>
<dbReference type="AlphaFoldDB" id="A0A1Y6B3Z0"/>
<dbReference type="InterPro" id="IPR017582">
    <property type="entry name" value="SelU"/>
</dbReference>
<dbReference type="Gene3D" id="3.40.250.10">
    <property type="entry name" value="Rhodanese-like domain"/>
    <property type="match status" value="1"/>
</dbReference>
<dbReference type="PROSITE" id="PS00380">
    <property type="entry name" value="RHODANESE_1"/>
    <property type="match status" value="1"/>
</dbReference>
<name>A0A1Y6B3Z0_9BACT</name>
<dbReference type="SMART" id="SM00450">
    <property type="entry name" value="RHOD"/>
    <property type="match status" value="1"/>
</dbReference>
<keyword evidence="1" id="KW-0711">Selenium</keyword>
<dbReference type="RefSeq" id="WP_132314749.1">
    <property type="nucleotide sequence ID" value="NZ_SLZT01000001.1"/>
</dbReference>
<proteinExistence type="predicted"/>
<dbReference type="EMBL" id="FWZT01000001">
    <property type="protein sequence ID" value="SME88176.1"/>
    <property type="molecule type" value="Genomic_DNA"/>
</dbReference>
<dbReference type="STRING" id="1513793.SAMN06296036_101116"/>
<dbReference type="SUPFAM" id="SSF52540">
    <property type="entry name" value="P-loop containing nucleoside triphosphate hydrolases"/>
    <property type="match status" value="1"/>
</dbReference>
<dbReference type="OrthoDB" id="5288687at2"/>
<reference evidence="4" key="1">
    <citation type="submission" date="2017-04" db="EMBL/GenBank/DDBJ databases">
        <authorList>
            <person name="Varghese N."/>
            <person name="Submissions S."/>
        </authorList>
    </citation>
    <scope>NUCLEOTIDE SEQUENCE [LARGE SCALE GENOMIC DNA]</scope>
    <source>
        <strain evidence="4">RKEM611</strain>
    </source>
</reference>
<dbReference type="InterPro" id="IPR036873">
    <property type="entry name" value="Rhodanese-like_dom_sf"/>
</dbReference>
<dbReference type="InterPro" id="IPR001307">
    <property type="entry name" value="Thiosulphate_STrfase_CS"/>
</dbReference>
<dbReference type="GO" id="GO:0004792">
    <property type="term" value="F:thiosulfate-cyanide sulfurtransferase activity"/>
    <property type="evidence" value="ECO:0007669"/>
    <property type="project" value="InterPro"/>
</dbReference>
<dbReference type="PANTHER" id="PTHR30401:SF0">
    <property type="entry name" value="TRNA 2-SELENOURIDINE SYNTHASE"/>
    <property type="match status" value="1"/>
</dbReference>
<dbReference type="PROSITE" id="PS50206">
    <property type="entry name" value="RHODANESE_3"/>
    <property type="match status" value="1"/>
</dbReference>